<dbReference type="GO" id="GO:0016301">
    <property type="term" value="F:kinase activity"/>
    <property type="evidence" value="ECO:0007669"/>
    <property type="project" value="TreeGrafter"/>
</dbReference>
<dbReference type="GO" id="GO:0008982">
    <property type="term" value="F:protein-N(PI)-phosphohistidine-sugar phosphotransferase activity"/>
    <property type="evidence" value="ECO:0007669"/>
    <property type="project" value="InterPro"/>
</dbReference>
<accession>U7UMG8</accession>
<dbReference type="PATRIC" id="fig|1111454.3.peg.870"/>
<dbReference type="eggNOG" id="COG3731">
    <property type="taxonomic scope" value="Bacteria"/>
</dbReference>
<keyword evidence="3" id="KW-1185">Reference proteome</keyword>
<dbReference type="InterPro" id="IPR004716">
    <property type="entry name" value="PTS_IIA_glucitol/sorbitol-sp"/>
</dbReference>
<dbReference type="GO" id="GO:0009401">
    <property type="term" value="P:phosphoenolpyruvate-dependent sugar phosphotransferase system"/>
    <property type="evidence" value="ECO:0007669"/>
    <property type="project" value="InterPro"/>
</dbReference>
<dbReference type="STRING" id="1111454.HMPREF1250_0697"/>
<comment type="caution">
    <text evidence="2">The sequence shown here is derived from an EMBL/GenBank/DDBJ whole genome shotgun (WGS) entry which is preliminary data.</text>
</comment>
<dbReference type="AlphaFoldDB" id="U7UMG8"/>
<organism evidence="2 3">
    <name type="scientific">Megasphaera vaginalis</name>
    <name type="common">ex Srinivasan et al. 2021</name>
    <dbReference type="NCBI Taxonomy" id="1111454"/>
    <lineage>
        <taxon>Bacteria</taxon>
        <taxon>Bacillati</taxon>
        <taxon>Bacillota</taxon>
        <taxon>Negativicutes</taxon>
        <taxon>Veillonellales</taxon>
        <taxon>Veillonellaceae</taxon>
        <taxon>Megasphaera</taxon>
    </lineage>
</organism>
<feature type="modified residue" description="Phosphohistidine; by HPr" evidence="1">
    <location>
        <position position="44"/>
    </location>
</feature>
<dbReference type="RefSeq" id="WP_023053384.1">
    <property type="nucleotide sequence ID" value="NZ_AWXA01000021.1"/>
</dbReference>
<dbReference type="InterPro" id="IPR036665">
    <property type="entry name" value="PTS_IIA_glucitol/sorbitol_sf"/>
</dbReference>
<evidence type="ECO:0000256" key="1">
    <source>
        <dbReference type="PROSITE-ProRule" id="PRU00420"/>
    </source>
</evidence>
<proteinExistence type="predicted"/>
<gene>
    <name evidence="2" type="ORF">HMPREF1250_0697</name>
</gene>
<reference evidence="2 3" key="1">
    <citation type="submission" date="2013-09" db="EMBL/GenBank/DDBJ databases">
        <authorList>
            <person name="Durkin A.S."/>
            <person name="Haft D.R."/>
            <person name="McCorrison J."/>
            <person name="Torralba M."/>
            <person name="Gillis M."/>
            <person name="Haft D.H."/>
            <person name="Methe B."/>
            <person name="Sutton G."/>
            <person name="Nelson K.E."/>
        </authorList>
    </citation>
    <scope>NUCLEOTIDE SEQUENCE [LARGE SCALE GENOMIC DNA]</scope>
    <source>
        <strain evidence="2 3">BV3C16-1</strain>
    </source>
</reference>
<dbReference type="GO" id="GO:0005737">
    <property type="term" value="C:cytoplasm"/>
    <property type="evidence" value="ECO:0007669"/>
    <property type="project" value="InterPro"/>
</dbReference>
<dbReference type="SUPFAM" id="SSF141530">
    <property type="entry name" value="PTSIIA/GutA-like"/>
    <property type="match status" value="1"/>
</dbReference>
<dbReference type="PANTHER" id="PTHR40398">
    <property type="entry name" value="PTS SYSTEM GLUCITOL/SORBITOL-SPECIFIC EIIA COMPONENT"/>
    <property type="match status" value="1"/>
</dbReference>
<dbReference type="PROSITE" id="PS51097">
    <property type="entry name" value="PTS_EIIA_TYPE_5"/>
    <property type="match status" value="1"/>
</dbReference>
<dbReference type="Pfam" id="PF03829">
    <property type="entry name" value="PTSIIA_gutA"/>
    <property type="match status" value="1"/>
</dbReference>
<dbReference type="Gene3D" id="2.40.33.40">
    <property type="entry name" value="Phosphotransferase system, glucitol/sorbitol-specific IIA component"/>
    <property type="match status" value="1"/>
</dbReference>
<protein>
    <submittedName>
        <fullName evidence="2">Putative PTS system, glucitol/sorbitol-specific, IIA component</fullName>
    </submittedName>
</protein>
<dbReference type="PANTHER" id="PTHR40398:SF1">
    <property type="entry name" value="PTS SYSTEM GLUCITOL_SORBITOL-SPECIFIC EIIA COMPONENT"/>
    <property type="match status" value="1"/>
</dbReference>
<dbReference type="EMBL" id="AWXA01000021">
    <property type="protein sequence ID" value="ERT60501.1"/>
    <property type="molecule type" value="Genomic_DNA"/>
</dbReference>
<evidence type="ECO:0000313" key="2">
    <source>
        <dbReference type="EMBL" id="ERT60501.1"/>
    </source>
</evidence>
<dbReference type="Proteomes" id="UP000017090">
    <property type="component" value="Unassembled WGS sequence"/>
</dbReference>
<evidence type="ECO:0000313" key="3">
    <source>
        <dbReference type="Proteomes" id="UP000017090"/>
    </source>
</evidence>
<dbReference type="OrthoDB" id="5113885at2"/>
<name>U7UMG8_9FIRM</name>
<sequence>MKYYTEITTTGTEAWDLFTDQDTRSLILFGASAPTELAEISVLHRPAGLFAPIAVGDTAVIGDKAFSVTAVGSEAMHTLQELGHCTLCFKGGKVPERPGCIMLEGDERLLRADLAAGKTIEFY</sequence>